<dbReference type="GO" id="GO:0004029">
    <property type="term" value="F:aldehyde dehydrogenase (NAD+) activity"/>
    <property type="evidence" value="ECO:0007669"/>
    <property type="project" value="TreeGrafter"/>
</dbReference>
<dbReference type="Gene3D" id="3.40.50.720">
    <property type="entry name" value="NAD(P)-binding Rossmann-like Domain"/>
    <property type="match status" value="1"/>
</dbReference>
<dbReference type="InterPro" id="IPR051783">
    <property type="entry name" value="NAD(P)-dependent_oxidoreduct"/>
</dbReference>
<dbReference type="OrthoDB" id="4392084at2"/>
<dbReference type="Proteomes" id="UP000249688">
    <property type="component" value="Unassembled WGS sequence"/>
</dbReference>
<name>A0A2W7I5I2_9PROT</name>
<dbReference type="AlphaFoldDB" id="A0A2W7I5I2"/>
<dbReference type="InterPro" id="IPR036291">
    <property type="entry name" value="NAD(P)-bd_dom_sf"/>
</dbReference>
<accession>A0A2W7I5I2</accession>
<dbReference type="SUPFAM" id="SSF51735">
    <property type="entry name" value="NAD(P)-binding Rossmann-fold domains"/>
    <property type="match status" value="1"/>
</dbReference>
<evidence type="ECO:0000259" key="1">
    <source>
        <dbReference type="Pfam" id="PF01370"/>
    </source>
</evidence>
<evidence type="ECO:0000313" key="3">
    <source>
        <dbReference type="Proteomes" id="UP000249688"/>
    </source>
</evidence>
<dbReference type="Pfam" id="PF01370">
    <property type="entry name" value="Epimerase"/>
    <property type="match status" value="1"/>
</dbReference>
<keyword evidence="3" id="KW-1185">Reference proteome</keyword>
<reference evidence="2 3" key="1">
    <citation type="submission" date="2018-06" db="EMBL/GenBank/DDBJ databases">
        <title>Genomic Encyclopedia of Archaeal and Bacterial Type Strains, Phase II (KMG-II): from individual species to whole genera.</title>
        <authorList>
            <person name="Goeker M."/>
        </authorList>
    </citation>
    <scope>NUCLEOTIDE SEQUENCE [LARGE SCALE GENOMIC DNA]</scope>
    <source>
        <strain evidence="2 3">DSM 24525</strain>
    </source>
</reference>
<dbReference type="PANTHER" id="PTHR48079">
    <property type="entry name" value="PROTEIN YEEZ"/>
    <property type="match status" value="1"/>
</dbReference>
<evidence type="ECO:0000313" key="2">
    <source>
        <dbReference type="EMBL" id="PZW40425.1"/>
    </source>
</evidence>
<sequence>MPDLLITGASGFVGSAIARRLTRAGTGARIFGATRDAGRALAAGVVPRVMDLRDPAGLPAALRGIDTVLHCAVGDRATTADGSGALFAAAARAGVRRVVHLSSISVYGDATGRVDEDRPLLSGSGRGYPHWKAAAEAHARAAGIEVAILRPTIIYGAGSELWVGKMARRLATGAWGGFGAAGEGLCNLVHVDDVAEAAIAAIAAPLEGTEAMNISGPDIVTWNGWFRQLAAAMGRPAPPEISPATLWWRSLSGLLLKVLARLAPPLRAPLAQRILISPGPGELALFARRAIYPTDRARARLGWAPRIGLAEGLRDSADWLRRSGLA</sequence>
<dbReference type="GO" id="GO:0005737">
    <property type="term" value="C:cytoplasm"/>
    <property type="evidence" value="ECO:0007669"/>
    <property type="project" value="TreeGrafter"/>
</dbReference>
<proteinExistence type="predicted"/>
<organism evidence="2 3">
    <name type="scientific">Humitalea rosea</name>
    <dbReference type="NCBI Taxonomy" id="990373"/>
    <lineage>
        <taxon>Bacteria</taxon>
        <taxon>Pseudomonadati</taxon>
        <taxon>Pseudomonadota</taxon>
        <taxon>Alphaproteobacteria</taxon>
        <taxon>Acetobacterales</taxon>
        <taxon>Roseomonadaceae</taxon>
        <taxon>Humitalea</taxon>
    </lineage>
</organism>
<dbReference type="EMBL" id="QKYU01000024">
    <property type="protein sequence ID" value="PZW40425.1"/>
    <property type="molecule type" value="Genomic_DNA"/>
</dbReference>
<gene>
    <name evidence="2" type="ORF">C8P66_12465</name>
</gene>
<dbReference type="RefSeq" id="WP_111399779.1">
    <property type="nucleotide sequence ID" value="NZ_QKYU01000024.1"/>
</dbReference>
<comment type="caution">
    <text evidence="2">The sequence shown here is derived from an EMBL/GenBank/DDBJ whole genome shotgun (WGS) entry which is preliminary data.</text>
</comment>
<protein>
    <submittedName>
        <fullName evidence="2">Nucleoside-diphosphate-sugar epimerase</fullName>
    </submittedName>
</protein>
<dbReference type="PANTHER" id="PTHR48079:SF6">
    <property type="entry name" value="NAD(P)-BINDING DOMAIN-CONTAINING PROTEIN-RELATED"/>
    <property type="match status" value="1"/>
</dbReference>
<dbReference type="InterPro" id="IPR001509">
    <property type="entry name" value="Epimerase_deHydtase"/>
</dbReference>
<feature type="domain" description="NAD-dependent epimerase/dehydratase" evidence="1">
    <location>
        <begin position="5"/>
        <end position="214"/>
    </location>
</feature>